<dbReference type="STRING" id="1314781.A0A165BNA8"/>
<dbReference type="AlphaFoldDB" id="A0A165BNA8"/>
<dbReference type="Gene3D" id="3.80.10.10">
    <property type="entry name" value="Ribonuclease Inhibitor"/>
    <property type="match status" value="1"/>
</dbReference>
<evidence type="ECO:0000313" key="2">
    <source>
        <dbReference type="EMBL" id="KZV80948.1"/>
    </source>
</evidence>
<dbReference type="PROSITE" id="PS50181">
    <property type="entry name" value="FBOX"/>
    <property type="match status" value="1"/>
</dbReference>
<organism evidence="2 3">
    <name type="scientific">Exidia glandulosa HHB12029</name>
    <dbReference type="NCBI Taxonomy" id="1314781"/>
    <lineage>
        <taxon>Eukaryota</taxon>
        <taxon>Fungi</taxon>
        <taxon>Dikarya</taxon>
        <taxon>Basidiomycota</taxon>
        <taxon>Agaricomycotina</taxon>
        <taxon>Agaricomycetes</taxon>
        <taxon>Auriculariales</taxon>
        <taxon>Exidiaceae</taxon>
        <taxon>Exidia</taxon>
    </lineage>
</organism>
<accession>A0A165BNA8</accession>
<proteinExistence type="predicted"/>
<evidence type="ECO:0000259" key="1">
    <source>
        <dbReference type="PROSITE" id="PS50181"/>
    </source>
</evidence>
<dbReference type="Pfam" id="PF00646">
    <property type="entry name" value="F-box"/>
    <property type="match status" value="1"/>
</dbReference>
<name>A0A165BNA8_EXIGL</name>
<dbReference type="EMBL" id="KV426432">
    <property type="protein sequence ID" value="KZV80948.1"/>
    <property type="molecule type" value="Genomic_DNA"/>
</dbReference>
<evidence type="ECO:0000313" key="3">
    <source>
        <dbReference type="Proteomes" id="UP000077266"/>
    </source>
</evidence>
<dbReference type="InterPro" id="IPR036047">
    <property type="entry name" value="F-box-like_dom_sf"/>
</dbReference>
<dbReference type="SUPFAM" id="SSF52047">
    <property type="entry name" value="RNI-like"/>
    <property type="match status" value="1"/>
</dbReference>
<protein>
    <recommendedName>
        <fullName evidence="1">F-box domain-containing protein</fullName>
    </recommendedName>
</protein>
<gene>
    <name evidence="2" type="ORF">EXIGLDRAFT_845088</name>
</gene>
<dbReference type="InParanoid" id="A0A165BNA8"/>
<dbReference type="CDD" id="cd09917">
    <property type="entry name" value="F-box_SF"/>
    <property type="match status" value="1"/>
</dbReference>
<feature type="non-terminal residue" evidence="2">
    <location>
        <position position="1"/>
    </location>
</feature>
<dbReference type="InterPro" id="IPR001810">
    <property type="entry name" value="F-box_dom"/>
</dbReference>
<sequence length="277" mass="30692">MHIDSLPFDLLRTIFLFVDPQDIHEKFILASVSHRFRDAALASALLWSSFRIASRKNAVVLPLLLRRSAEAPLHVTLDVAGRSTGVPVAFATQQNVTRRLVPHAARLETLILYFDSNTSPDAIGPLLDSALEFPGLRHLELVGMLPALPVRFTAPNLRVIELEHCQPADWTTIIVASLEVIRLRYVTDAGILLDVFRICRAVRELELVFIDGRTARALAPLLDFRPRTLRSLTLASPGADEDIAFVLHALSSADIVVDAILTNRQCAMALLSLWRSA</sequence>
<keyword evidence="3" id="KW-1185">Reference proteome</keyword>
<reference evidence="2 3" key="1">
    <citation type="journal article" date="2016" name="Mol. Biol. Evol.">
        <title>Comparative Genomics of Early-Diverging Mushroom-Forming Fungi Provides Insights into the Origins of Lignocellulose Decay Capabilities.</title>
        <authorList>
            <person name="Nagy L.G."/>
            <person name="Riley R."/>
            <person name="Tritt A."/>
            <person name="Adam C."/>
            <person name="Daum C."/>
            <person name="Floudas D."/>
            <person name="Sun H."/>
            <person name="Yadav J.S."/>
            <person name="Pangilinan J."/>
            <person name="Larsson K.H."/>
            <person name="Matsuura K."/>
            <person name="Barry K."/>
            <person name="Labutti K."/>
            <person name="Kuo R."/>
            <person name="Ohm R.A."/>
            <person name="Bhattacharya S.S."/>
            <person name="Shirouzu T."/>
            <person name="Yoshinaga Y."/>
            <person name="Martin F.M."/>
            <person name="Grigoriev I.V."/>
            <person name="Hibbett D.S."/>
        </authorList>
    </citation>
    <scope>NUCLEOTIDE SEQUENCE [LARGE SCALE GENOMIC DNA]</scope>
    <source>
        <strain evidence="2 3">HHB12029</strain>
    </source>
</reference>
<feature type="domain" description="F-box" evidence="1">
    <location>
        <begin position="1"/>
        <end position="50"/>
    </location>
</feature>
<dbReference type="SUPFAM" id="SSF81383">
    <property type="entry name" value="F-box domain"/>
    <property type="match status" value="1"/>
</dbReference>
<dbReference type="OrthoDB" id="2995388at2759"/>
<dbReference type="Proteomes" id="UP000077266">
    <property type="component" value="Unassembled WGS sequence"/>
</dbReference>
<dbReference type="InterPro" id="IPR032675">
    <property type="entry name" value="LRR_dom_sf"/>
</dbReference>